<feature type="region of interest" description="Disordered" evidence="2">
    <location>
        <begin position="413"/>
        <end position="437"/>
    </location>
</feature>
<evidence type="ECO:0000313" key="3">
    <source>
        <dbReference type="EMBL" id="OBS64098.1"/>
    </source>
</evidence>
<dbReference type="PANTHER" id="PTHR21859:SF55">
    <property type="entry name" value="SPERMATOGENESIS-ASSOCIATED PROTEIN 31A1-RELATED"/>
    <property type="match status" value="1"/>
</dbReference>
<protein>
    <submittedName>
        <fullName evidence="3">Uncharacterized protein</fullName>
    </submittedName>
</protein>
<feature type="region of interest" description="Disordered" evidence="2">
    <location>
        <begin position="289"/>
        <end position="310"/>
    </location>
</feature>
<feature type="region of interest" description="Disordered" evidence="2">
    <location>
        <begin position="232"/>
        <end position="255"/>
    </location>
</feature>
<comment type="similarity">
    <text evidence="1">Belongs to the SPATA31 family.</text>
</comment>
<name>A0A1A6GD03_NEOLE</name>
<gene>
    <name evidence="3" type="ORF">A6R68_07366</name>
</gene>
<evidence type="ECO:0000256" key="2">
    <source>
        <dbReference type="SAM" id="MobiDB-lite"/>
    </source>
</evidence>
<feature type="region of interest" description="Disordered" evidence="2">
    <location>
        <begin position="474"/>
        <end position="495"/>
    </location>
</feature>
<feature type="region of interest" description="Disordered" evidence="2">
    <location>
        <begin position="323"/>
        <end position="347"/>
    </location>
</feature>
<feature type="region of interest" description="Disordered" evidence="2">
    <location>
        <begin position="161"/>
        <end position="214"/>
    </location>
</feature>
<dbReference type="Proteomes" id="UP000092124">
    <property type="component" value="Unassembled WGS sequence"/>
</dbReference>
<feature type="region of interest" description="Disordered" evidence="2">
    <location>
        <begin position="1"/>
        <end position="40"/>
    </location>
</feature>
<dbReference type="EMBL" id="LZPO01097405">
    <property type="protein sequence ID" value="OBS64098.1"/>
    <property type="molecule type" value="Genomic_DNA"/>
</dbReference>
<dbReference type="PANTHER" id="PTHR21859">
    <property type="entry name" value="ACROSOME-SPECIFIC PROTEIN"/>
    <property type="match status" value="1"/>
</dbReference>
<comment type="caution">
    <text evidence="3">The sequence shown here is derived from an EMBL/GenBank/DDBJ whole genome shotgun (WGS) entry which is preliminary data.</text>
</comment>
<evidence type="ECO:0000256" key="1">
    <source>
        <dbReference type="ARBA" id="ARBA00035009"/>
    </source>
</evidence>
<accession>A0A1A6GD03</accession>
<sequence>MPLKGPAKCNRHDPIKEGPSFRAKDLPCTSSSSPQKGLEPRKCALKTDQWSYVNTTQDLSFLDPQIQRKLDSNIKQLPAKRKWRPYLQTPGSRDLIPPGVPASFLPQPVYPTSPSSVSKAEYYSKAALILEKLHHRDPGGTRVEAVSASRLQSPLFAHSPSEVQEMQRATPPAASHGPSKVHPDTRRSYVRTQESRIVQGTGRGSPQPRTSPRMPKRAIWKRFENVASGHPCWSGTMQGPQERVPPSVVKQTNRSEEKEETILAWKMRLGSTKIPNGQAFNINLRDFESKEASRSPGHFQTPTPQYSGDSALHTQVHSKIDFRSNKQPQPQPVGHHPDSPSSVSLPSEHLIPSFLNRSKKPKTLQELGDVFMSRDQSQETRNFRVPKDKIQVKNHKVFHPNDKRKELMRGRATCQEERPGRGRPPTPSSTQFKDTSSVTEFQPSFDMPGKGQAQPKNNLKKIKRIFLQYFNLNTKNKGQGDSPKSESSRPATVMTQESVTNEKLILNIIAEMQYIMSVVVQILVNCLGLN</sequence>
<proteinExistence type="inferred from homology"/>
<feature type="compositionally biased region" description="Polar residues" evidence="2">
    <location>
        <begin position="298"/>
        <end position="310"/>
    </location>
</feature>
<reference evidence="3 4" key="1">
    <citation type="submission" date="2016-06" db="EMBL/GenBank/DDBJ databases">
        <title>The Draft Genome Sequence and Annotation of the Desert Woodrat Neotoma lepida.</title>
        <authorList>
            <person name="Campbell M."/>
            <person name="Oakeson K.F."/>
            <person name="Yandell M."/>
            <person name="Halpert J.R."/>
            <person name="Dearing D."/>
        </authorList>
    </citation>
    <scope>NUCLEOTIDE SEQUENCE [LARGE SCALE GENOMIC DNA]</scope>
    <source>
        <strain evidence="3">417</strain>
        <tissue evidence="3">Liver</tissue>
    </source>
</reference>
<dbReference type="OrthoDB" id="9799748at2759"/>
<keyword evidence="4" id="KW-1185">Reference proteome</keyword>
<evidence type="ECO:0000313" key="4">
    <source>
        <dbReference type="Proteomes" id="UP000092124"/>
    </source>
</evidence>
<feature type="non-terminal residue" evidence="3">
    <location>
        <position position="530"/>
    </location>
</feature>
<organism evidence="3 4">
    <name type="scientific">Neotoma lepida</name>
    <name type="common">Desert woodrat</name>
    <dbReference type="NCBI Taxonomy" id="56216"/>
    <lineage>
        <taxon>Eukaryota</taxon>
        <taxon>Metazoa</taxon>
        <taxon>Chordata</taxon>
        <taxon>Craniata</taxon>
        <taxon>Vertebrata</taxon>
        <taxon>Euteleostomi</taxon>
        <taxon>Mammalia</taxon>
        <taxon>Eutheria</taxon>
        <taxon>Euarchontoglires</taxon>
        <taxon>Glires</taxon>
        <taxon>Rodentia</taxon>
        <taxon>Myomorpha</taxon>
        <taxon>Muroidea</taxon>
        <taxon>Cricetidae</taxon>
        <taxon>Neotominae</taxon>
        <taxon>Neotoma</taxon>
    </lineage>
</organism>
<dbReference type="AlphaFoldDB" id="A0A1A6GD03"/>